<name>A0A9X0DNM7_9HELO</name>
<evidence type="ECO:0000313" key="2">
    <source>
        <dbReference type="Proteomes" id="UP001152300"/>
    </source>
</evidence>
<comment type="caution">
    <text evidence="1">The sequence shown here is derived from an EMBL/GenBank/DDBJ whole genome shotgun (WGS) entry which is preliminary data.</text>
</comment>
<evidence type="ECO:0000313" key="1">
    <source>
        <dbReference type="EMBL" id="KAJ8069919.1"/>
    </source>
</evidence>
<reference evidence="1" key="1">
    <citation type="submission" date="2022-11" db="EMBL/GenBank/DDBJ databases">
        <title>Genome Resource of Sclerotinia nivalis Strain SnTB1, a Plant Pathogen Isolated from American Ginseng.</title>
        <authorList>
            <person name="Fan S."/>
        </authorList>
    </citation>
    <scope>NUCLEOTIDE SEQUENCE</scope>
    <source>
        <strain evidence="1">SnTB1</strain>
    </source>
</reference>
<organism evidence="1 2">
    <name type="scientific">Sclerotinia nivalis</name>
    <dbReference type="NCBI Taxonomy" id="352851"/>
    <lineage>
        <taxon>Eukaryota</taxon>
        <taxon>Fungi</taxon>
        <taxon>Dikarya</taxon>
        <taxon>Ascomycota</taxon>
        <taxon>Pezizomycotina</taxon>
        <taxon>Leotiomycetes</taxon>
        <taxon>Helotiales</taxon>
        <taxon>Sclerotiniaceae</taxon>
        <taxon>Sclerotinia</taxon>
    </lineage>
</organism>
<dbReference type="Proteomes" id="UP001152300">
    <property type="component" value="Unassembled WGS sequence"/>
</dbReference>
<dbReference type="OrthoDB" id="2151789at2759"/>
<protein>
    <recommendedName>
        <fullName evidence="3">Berberine/berberine-like domain-containing protein</fullName>
    </recommendedName>
</protein>
<keyword evidence="2" id="KW-1185">Reference proteome</keyword>
<gene>
    <name evidence="1" type="ORF">OCU04_000327</name>
</gene>
<evidence type="ECO:0008006" key="3">
    <source>
        <dbReference type="Google" id="ProtNLM"/>
    </source>
</evidence>
<accession>A0A9X0DNM7</accession>
<dbReference type="AlphaFoldDB" id="A0A9X0DNM7"/>
<dbReference type="EMBL" id="JAPEIS010000001">
    <property type="protein sequence ID" value="KAJ8069919.1"/>
    <property type="molecule type" value="Genomic_DNA"/>
</dbReference>
<proteinExistence type="predicted"/>
<sequence length="159" mass="18078">MKIATLSETSRDIQKMQANRVRQIFATTSFQFSIVHLQNVYALFRSAVASVEDIKGIRWTLTYWRLHSSITNKSAAHEDASDDVCMDRAAKRFIEKVDDSSKNAGLFNRYKYINYSAGYQDPISGYGDEMKSSLQAVRKKYDPEGVFQTVVPGGFKISR</sequence>